<evidence type="ECO:0000259" key="2">
    <source>
        <dbReference type="PROSITE" id="PS50003"/>
    </source>
</evidence>
<name>A0A9D4L416_DREPO</name>
<evidence type="ECO:0000256" key="1">
    <source>
        <dbReference type="SAM" id="Coils"/>
    </source>
</evidence>
<dbReference type="EMBL" id="JAIWYP010000003">
    <property type="protein sequence ID" value="KAH3850893.1"/>
    <property type="molecule type" value="Genomic_DNA"/>
</dbReference>
<dbReference type="PANTHER" id="PTHR14383:SF1">
    <property type="entry name" value="PLECKSTRIN HOMOLOGY DOMAIN-CONTAINING FAMILY D MEMBER 1"/>
    <property type="match status" value="1"/>
</dbReference>
<feature type="coiled-coil region" evidence="1">
    <location>
        <begin position="163"/>
        <end position="362"/>
    </location>
</feature>
<reference evidence="3" key="1">
    <citation type="journal article" date="2019" name="bioRxiv">
        <title>The Genome of the Zebra Mussel, Dreissena polymorpha: A Resource for Invasive Species Research.</title>
        <authorList>
            <person name="McCartney M.A."/>
            <person name="Auch B."/>
            <person name="Kono T."/>
            <person name="Mallez S."/>
            <person name="Zhang Y."/>
            <person name="Obille A."/>
            <person name="Becker A."/>
            <person name="Abrahante J.E."/>
            <person name="Garbe J."/>
            <person name="Badalamenti J.P."/>
            <person name="Herman A."/>
            <person name="Mangelson H."/>
            <person name="Liachko I."/>
            <person name="Sullivan S."/>
            <person name="Sone E.D."/>
            <person name="Koren S."/>
            <person name="Silverstein K.A.T."/>
            <person name="Beckman K.B."/>
            <person name="Gohl D.M."/>
        </authorList>
    </citation>
    <scope>NUCLEOTIDE SEQUENCE</scope>
    <source>
        <strain evidence="3">Duluth1</strain>
        <tissue evidence="3">Whole animal</tissue>
    </source>
</reference>
<accession>A0A9D4L416</accession>
<dbReference type="InterPro" id="IPR011993">
    <property type="entry name" value="PH-like_dom_sf"/>
</dbReference>
<comment type="caution">
    <text evidence="3">The sequence shown here is derived from an EMBL/GenBank/DDBJ whole genome shotgun (WGS) entry which is preliminary data.</text>
</comment>
<dbReference type="Pfam" id="PF00169">
    <property type="entry name" value="PH"/>
    <property type="match status" value="1"/>
</dbReference>
<dbReference type="AlphaFoldDB" id="A0A9D4L416"/>
<protein>
    <recommendedName>
        <fullName evidence="2">PH domain-containing protein</fullName>
    </recommendedName>
</protein>
<evidence type="ECO:0000313" key="4">
    <source>
        <dbReference type="Proteomes" id="UP000828390"/>
    </source>
</evidence>
<gene>
    <name evidence="3" type="ORF">DPMN_093369</name>
</gene>
<proteinExistence type="predicted"/>
<keyword evidence="4" id="KW-1185">Reference proteome</keyword>
<evidence type="ECO:0000313" key="3">
    <source>
        <dbReference type="EMBL" id="KAH3850893.1"/>
    </source>
</evidence>
<dbReference type="InterPro" id="IPR001849">
    <property type="entry name" value="PH_domain"/>
</dbReference>
<dbReference type="Gene3D" id="2.30.29.30">
    <property type="entry name" value="Pleckstrin-homology domain (PH domain)/Phosphotyrosine-binding domain (PTB)"/>
    <property type="match status" value="1"/>
</dbReference>
<dbReference type="Proteomes" id="UP000828390">
    <property type="component" value="Unassembled WGS sequence"/>
</dbReference>
<dbReference type="SMART" id="SM00233">
    <property type="entry name" value="PH"/>
    <property type="match status" value="1"/>
</dbReference>
<reference evidence="3" key="2">
    <citation type="submission" date="2020-11" db="EMBL/GenBank/DDBJ databases">
        <authorList>
            <person name="McCartney M.A."/>
            <person name="Auch B."/>
            <person name="Kono T."/>
            <person name="Mallez S."/>
            <person name="Becker A."/>
            <person name="Gohl D.M."/>
            <person name="Silverstein K.A.T."/>
            <person name="Koren S."/>
            <person name="Bechman K.B."/>
            <person name="Herman A."/>
            <person name="Abrahante J.E."/>
            <person name="Garbe J."/>
        </authorList>
    </citation>
    <scope>NUCLEOTIDE SEQUENCE</scope>
    <source>
        <strain evidence="3">Duluth1</strain>
        <tissue evidence="3">Whole animal</tissue>
    </source>
</reference>
<feature type="domain" description="PH" evidence="2">
    <location>
        <begin position="17"/>
        <end position="122"/>
    </location>
</feature>
<dbReference type="SUPFAM" id="SSF50729">
    <property type="entry name" value="PH domain-like"/>
    <property type="match status" value="1"/>
</dbReference>
<sequence>MNGMPENSCPHIDWKTRIQIHGTLWKKSAQSKWMKRLVVVRDGWLLYYPETERKEVPRRQFFNIHPKAALPLGTCVVTQSKEMGQHYAFTIESGEIEGPLTLAAENEFERDKWLDVLEKSKRITYANQQLSHDLIRQLEEHGQVMAKQRQDYFDRLQSEVQELAGEKEKTWELERLNEELEKEKMKMEAFNEEMKSEYEKVKRELEEMVGMMKSLDTERNELYDNLKHQEEDLKVLATEKETILSSLKKQESVTEQLSNEKQETEERMRKKLADIEEQTSHLLEEKAEAEMRLEENERRAQELEEEKQMYNEQAQELQSTIKDLTVQKEMTEAELKDEIMARMDAERRLQEAEKSLHRLGVQVEMETPNIETGVKEQMVVNVNKLKEFFENLAQEAKVDPDKPVVIKNAIHARKTIMRKNRTRKFERRKSSNVSIDSTGMRPKSMDLDQLDLRKVKTISPRRTQSTFVRNDPITDEDGMLTGLKALPPLTEVYNEHF</sequence>
<dbReference type="PANTHER" id="PTHR14383">
    <property type="entry name" value="SWAP-70 RECOMBINASE"/>
    <property type="match status" value="1"/>
</dbReference>
<organism evidence="3 4">
    <name type="scientific">Dreissena polymorpha</name>
    <name type="common">Zebra mussel</name>
    <name type="synonym">Mytilus polymorpha</name>
    <dbReference type="NCBI Taxonomy" id="45954"/>
    <lineage>
        <taxon>Eukaryota</taxon>
        <taxon>Metazoa</taxon>
        <taxon>Spiralia</taxon>
        <taxon>Lophotrochozoa</taxon>
        <taxon>Mollusca</taxon>
        <taxon>Bivalvia</taxon>
        <taxon>Autobranchia</taxon>
        <taxon>Heteroconchia</taxon>
        <taxon>Euheterodonta</taxon>
        <taxon>Imparidentia</taxon>
        <taxon>Neoheterodontei</taxon>
        <taxon>Myida</taxon>
        <taxon>Dreissenoidea</taxon>
        <taxon>Dreissenidae</taxon>
        <taxon>Dreissena</taxon>
    </lineage>
</organism>
<keyword evidence="1" id="KW-0175">Coiled coil</keyword>
<dbReference type="PROSITE" id="PS50003">
    <property type="entry name" value="PH_DOMAIN"/>
    <property type="match status" value="1"/>
</dbReference>